<dbReference type="InterPro" id="IPR052527">
    <property type="entry name" value="Metal_cation-efflux_comp"/>
</dbReference>
<keyword evidence="3 5" id="KW-1133">Transmembrane helix</keyword>
<evidence type="ECO:0000256" key="1">
    <source>
        <dbReference type="ARBA" id="ARBA00004127"/>
    </source>
</evidence>
<comment type="caution">
    <text evidence="6">The sequence shown here is derived from an EMBL/GenBank/DDBJ whole genome shotgun (WGS) entry which is preliminary data.</text>
</comment>
<sequence>MPVDPLLYLTHGLFWTSFGLTRWWVSRHAAVATEEAPATTGTSQAVRGAGLLIAFHSVAFGLMYFEIGARVLGGRVPSLFPGQRLAGTAVIALGAWLACWALRYFASWRFQAKLDTGHRLATGGPFRWLRHPIYMALNLLALGSLLWVPSPLMLAALVLMCLGSDLRARAEERLLTQAFGSTYRHYCDRTPRFVPGVY</sequence>
<dbReference type="Pfam" id="PF04191">
    <property type="entry name" value="PEMT"/>
    <property type="match status" value="1"/>
</dbReference>
<feature type="transmembrane region" description="Helical" evidence="5">
    <location>
        <begin position="136"/>
        <end position="160"/>
    </location>
</feature>
<gene>
    <name evidence="6" type="ORF">GCM10009107_17860</name>
</gene>
<evidence type="ECO:0000313" key="7">
    <source>
        <dbReference type="Proteomes" id="UP001500279"/>
    </source>
</evidence>
<evidence type="ECO:0000256" key="3">
    <source>
        <dbReference type="ARBA" id="ARBA00022989"/>
    </source>
</evidence>
<proteinExistence type="predicted"/>
<evidence type="ECO:0000256" key="2">
    <source>
        <dbReference type="ARBA" id="ARBA00022692"/>
    </source>
</evidence>
<keyword evidence="7" id="KW-1185">Reference proteome</keyword>
<organism evidence="6 7">
    <name type="scientific">Ideonella azotifigens</name>
    <dbReference type="NCBI Taxonomy" id="513160"/>
    <lineage>
        <taxon>Bacteria</taxon>
        <taxon>Pseudomonadati</taxon>
        <taxon>Pseudomonadota</taxon>
        <taxon>Betaproteobacteria</taxon>
        <taxon>Burkholderiales</taxon>
        <taxon>Sphaerotilaceae</taxon>
        <taxon>Ideonella</taxon>
    </lineage>
</organism>
<evidence type="ECO:0000256" key="4">
    <source>
        <dbReference type="ARBA" id="ARBA00023136"/>
    </source>
</evidence>
<keyword evidence="2 5" id="KW-0812">Transmembrane</keyword>
<dbReference type="InterPro" id="IPR007318">
    <property type="entry name" value="Phopholipid_MeTrfase"/>
</dbReference>
<reference evidence="6 7" key="1">
    <citation type="journal article" date="2019" name="Int. J. Syst. Evol. Microbiol.">
        <title>The Global Catalogue of Microorganisms (GCM) 10K type strain sequencing project: providing services to taxonomists for standard genome sequencing and annotation.</title>
        <authorList>
            <consortium name="The Broad Institute Genomics Platform"/>
            <consortium name="The Broad Institute Genome Sequencing Center for Infectious Disease"/>
            <person name="Wu L."/>
            <person name="Ma J."/>
        </authorList>
    </citation>
    <scope>NUCLEOTIDE SEQUENCE [LARGE SCALE GENOMIC DNA]</scope>
    <source>
        <strain evidence="6 7">JCM 15503</strain>
    </source>
</reference>
<dbReference type="PANTHER" id="PTHR43847:SF1">
    <property type="entry name" value="BLL3993 PROTEIN"/>
    <property type="match status" value="1"/>
</dbReference>
<dbReference type="Gene3D" id="1.20.120.1630">
    <property type="match status" value="1"/>
</dbReference>
<feature type="transmembrane region" description="Helical" evidence="5">
    <location>
        <begin position="85"/>
        <end position="106"/>
    </location>
</feature>
<protein>
    <recommendedName>
        <fullName evidence="8">Isoprenylcysteine carboxylmethyltransferase family protein</fullName>
    </recommendedName>
</protein>
<name>A0ABN1JX87_9BURK</name>
<evidence type="ECO:0000256" key="5">
    <source>
        <dbReference type="SAM" id="Phobius"/>
    </source>
</evidence>
<dbReference type="PANTHER" id="PTHR43847">
    <property type="entry name" value="BLL3993 PROTEIN"/>
    <property type="match status" value="1"/>
</dbReference>
<evidence type="ECO:0008006" key="8">
    <source>
        <dbReference type="Google" id="ProtNLM"/>
    </source>
</evidence>
<dbReference type="EMBL" id="BAAAEW010000008">
    <property type="protein sequence ID" value="GAA0748406.1"/>
    <property type="molecule type" value="Genomic_DNA"/>
</dbReference>
<feature type="transmembrane region" description="Helical" evidence="5">
    <location>
        <begin position="45"/>
        <end position="65"/>
    </location>
</feature>
<dbReference type="Proteomes" id="UP001500279">
    <property type="component" value="Unassembled WGS sequence"/>
</dbReference>
<dbReference type="RefSeq" id="WP_141291502.1">
    <property type="nucleotide sequence ID" value="NZ_BAAAEW010000008.1"/>
</dbReference>
<comment type="subcellular location">
    <subcellularLocation>
        <location evidence="1">Endomembrane system</location>
        <topology evidence="1">Multi-pass membrane protein</topology>
    </subcellularLocation>
</comment>
<accession>A0ABN1JX87</accession>
<evidence type="ECO:0000313" key="6">
    <source>
        <dbReference type="EMBL" id="GAA0748406.1"/>
    </source>
</evidence>
<keyword evidence="4 5" id="KW-0472">Membrane</keyword>